<reference evidence="2" key="1">
    <citation type="journal article" date="2014" name="Int. J. Syst. Evol. Microbiol.">
        <title>Complete genome sequence of Corynebacterium casei LMG S-19264T (=DSM 44701T), isolated from a smear-ripened cheese.</title>
        <authorList>
            <consortium name="US DOE Joint Genome Institute (JGI-PGF)"/>
            <person name="Walter F."/>
            <person name="Albersmeier A."/>
            <person name="Kalinowski J."/>
            <person name="Ruckert C."/>
        </authorList>
    </citation>
    <scope>NUCLEOTIDE SEQUENCE</scope>
    <source>
        <strain evidence="2">JCM 11219</strain>
    </source>
</reference>
<feature type="transmembrane region" description="Helical" evidence="1">
    <location>
        <begin position="77"/>
        <end position="101"/>
    </location>
</feature>
<evidence type="ECO:0000313" key="2">
    <source>
        <dbReference type="EMBL" id="GGI84104.1"/>
    </source>
</evidence>
<evidence type="ECO:0000313" key="3">
    <source>
        <dbReference type="Proteomes" id="UP000657075"/>
    </source>
</evidence>
<keyword evidence="1" id="KW-0812">Transmembrane</keyword>
<dbReference type="AlphaFoldDB" id="A0A830E3U1"/>
<keyword evidence="1" id="KW-0472">Membrane</keyword>
<organism evidence="2 3">
    <name type="scientific">Vulcanisaeta souniana JCM 11219</name>
    <dbReference type="NCBI Taxonomy" id="1293586"/>
    <lineage>
        <taxon>Archaea</taxon>
        <taxon>Thermoproteota</taxon>
        <taxon>Thermoprotei</taxon>
        <taxon>Thermoproteales</taxon>
        <taxon>Thermoproteaceae</taxon>
        <taxon>Vulcanisaeta</taxon>
    </lineage>
</organism>
<sequence>MVNGLIRSLKDDLKAIISIFRSSLSATTYIALLMFLISIYSFALGVSVAVALVLVLMKVLTTLNLIPIANYGIDITSALPVVIPLACVACVTYIGEGIVWVRRYASLP</sequence>
<accession>A0A830E3U1</accession>
<comment type="caution">
    <text evidence="2">The sequence shown here is derived from an EMBL/GenBank/DDBJ whole genome shotgun (WGS) entry which is preliminary data.</text>
</comment>
<protein>
    <submittedName>
        <fullName evidence="2">Uncharacterized protein</fullName>
    </submittedName>
</protein>
<dbReference type="EMBL" id="BMNM01000011">
    <property type="protein sequence ID" value="GGI84104.1"/>
    <property type="molecule type" value="Genomic_DNA"/>
</dbReference>
<reference evidence="2" key="2">
    <citation type="submission" date="2020-09" db="EMBL/GenBank/DDBJ databases">
        <authorList>
            <person name="Sun Q."/>
            <person name="Ohkuma M."/>
        </authorList>
    </citation>
    <scope>NUCLEOTIDE SEQUENCE</scope>
    <source>
        <strain evidence="2">JCM 11219</strain>
    </source>
</reference>
<dbReference type="Proteomes" id="UP000657075">
    <property type="component" value="Unassembled WGS sequence"/>
</dbReference>
<proteinExistence type="predicted"/>
<evidence type="ECO:0000256" key="1">
    <source>
        <dbReference type="SAM" id="Phobius"/>
    </source>
</evidence>
<name>A0A830E3U1_9CREN</name>
<keyword evidence="1" id="KW-1133">Transmembrane helix</keyword>
<feature type="transmembrane region" description="Helical" evidence="1">
    <location>
        <begin position="29"/>
        <end position="57"/>
    </location>
</feature>
<gene>
    <name evidence="2" type="ORF">GCM10007112_21230</name>
</gene>